<accession>A0A8E2DTZ8</accession>
<proteinExistence type="predicted"/>
<dbReference type="Proteomes" id="UP000250043">
    <property type="component" value="Unassembled WGS sequence"/>
</dbReference>
<reference evidence="2 3" key="1">
    <citation type="submission" date="2016-07" db="EMBL/GenBank/DDBJ databases">
        <title>Draft genome of the white-rot fungus Obba rivulosa 3A-2.</title>
        <authorList>
            <consortium name="DOE Joint Genome Institute"/>
            <person name="Miettinen O."/>
            <person name="Riley R."/>
            <person name="Acob R."/>
            <person name="Barry K."/>
            <person name="Cullen D."/>
            <person name="De Vries R."/>
            <person name="Hainaut M."/>
            <person name="Hatakka A."/>
            <person name="Henrissat B."/>
            <person name="Hilden K."/>
            <person name="Kuo R."/>
            <person name="Labutti K."/>
            <person name="Lipzen A."/>
            <person name="Makela M.R."/>
            <person name="Sandor L."/>
            <person name="Spatafora J.W."/>
            <person name="Grigoriev I.V."/>
            <person name="Hibbett D.S."/>
        </authorList>
    </citation>
    <scope>NUCLEOTIDE SEQUENCE [LARGE SCALE GENOMIC DNA]</scope>
    <source>
        <strain evidence="2 3">3A-2</strain>
    </source>
</reference>
<dbReference type="AlphaFoldDB" id="A0A8E2DTZ8"/>
<gene>
    <name evidence="2" type="ORF">OBBRIDRAFT_540688</name>
</gene>
<keyword evidence="3" id="KW-1185">Reference proteome</keyword>
<evidence type="ECO:0000256" key="1">
    <source>
        <dbReference type="SAM" id="MobiDB-lite"/>
    </source>
</evidence>
<organism evidence="2 3">
    <name type="scientific">Obba rivulosa</name>
    <dbReference type="NCBI Taxonomy" id="1052685"/>
    <lineage>
        <taxon>Eukaryota</taxon>
        <taxon>Fungi</taxon>
        <taxon>Dikarya</taxon>
        <taxon>Basidiomycota</taxon>
        <taxon>Agaricomycotina</taxon>
        <taxon>Agaricomycetes</taxon>
        <taxon>Polyporales</taxon>
        <taxon>Gelatoporiaceae</taxon>
        <taxon>Obba</taxon>
    </lineage>
</organism>
<sequence length="235" mass="24929">MQPCAAQKQRRTARRAAVHLVILLDRRESDGARKHGSPSLACRFRRVAPTSQDVCAALHQSRNSFYTRQRGAQIGLAAATSDPAGNCTCVTASRSSSARTFCEHRTPACTGHGSRSGGAAPEPRTRARAREALKCVRWEWAHPSGARRARAPARSCSSTWAQALPGLRPLLEAGLLGAAALPESACLSGCVAPTHPAGSSGVPRRGAGSRLPNGTLPARRPRRSRALSLSMQTSR</sequence>
<dbReference type="EMBL" id="KV722335">
    <property type="protein sequence ID" value="OCH95607.1"/>
    <property type="molecule type" value="Genomic_DNA"/>
</dbReference>
<name>A0A8E2DTZ8_9APHY</name>
<protein>
    <submittedName>
        <fullName evidence="2">Uncharacterized protein</fullName>
    </submittedName>
</protein>
<feature type="region of interest" description="Disordered" evidence="1">
    <location>
        <begin position="196"/>
        <end position="235"/>
    </location>
</feature>
<evidence type="ECO:0000313" key="3">
    <source>
        <dbReference type="Proteomes" id="UP000250043"/>
    </source>
</evidence>
<feature type="compositionally biased region" description="Low complexity" evidence="1">
    <location>
        <begin position="226"/>
        <end position="235"/>
    </location>
</feature>
<evidence type="ECO:0000313" key="2">
    <source>
        <dbReference type="EMBL" id="OCH95607.1"/>
    </source>
</evidence>